<dbReference type="OrthoDB" id="3158924at2759"/>
<dbReference type="Proteomes" id="UP000765509">
    <property type="component" value="Unassembled WGS sequence"/>
</dbReference>
<organism evidence="3 4">
    <name type="scientific">Austropuccinia psidii MF-1</name>
    <dbReference type="NCBI Taxonomy" id="1389203"/>
    <lineage>
        <taxon>Eukaryota</taxon>
        <taxon>Fungi</taxon>
        <taxon>Dikarya</taxon>
        <taxon>Basidiomycota</taxon>
        <taxon>Pucciniomycotina</taxon>
        <taxon>Pucciniomycetes</taxon>
        <taxon>Pucciniales</taxon>
        <taxon>Sphaerophragmiaceae</taxon>
        <taxon>Austropuccinia</taxon>
    </lineage>
</organism>
<evidence type="ECO:0000313" key="4">
    <source>
        <dbReference type="Proteomes" id="UP000765509"/>
    </source>
</evidence>
<name>A0A9Q3EFV6_9BASI</name>
<dbReference type="GO" id="GO:0003723">
    <property type="term" value="F:RNA binding"/>
    <property type="evidence" value="ECO:0007669"/>
    <property type="project" value="UniProtKB-KW"/>
</dbReference>
<sequence>MDTALLIWNRVVSWTGIFTNIICDRDPKCTSAPWTNIHHILGTKLSFYTAYHPQTDGLAERMSRTLEDMVRRICAYGLEFKDCDGFTHDWCTNLPALELAYKTSINASSNQTPAIIEKGWNSKLPNDSLRKDLVEIHLTSASFKGILDKTRNHAIRCMEDSFAYAREKWDKSHATPDFKVGYLVLVSTTNLNHIKGCKKLKDSFEGPFVIKALHEENVVEVELSEELSNKHPTFPVSLIKPYKSCDAEKFPLRNKFPQVIPPIESSGIKKITKVLKERKLRTNGLREYLVRYSDPACEDKWLAEKGIPEATTLLRRFRHTRSNNITK</sequence>
<dbReference type="SUPFAM" id="SSF53098">
    <property type="entry name" value="Ribonuclease H-like"/>
    <property type="match status" value="1"/>
</dbReference>
<dbReference type="GO" id="GO:0015074">
    <property type="term" value="P:DNA integration"/>
    <property type="evidence" value="ECO:0007669"/>
    <property type="project" value="InterPro"/>
</dbReference>
<dbReference type="PANTHER" id="PTHR37984">
    <property type="entry name" value="PROTEIN CBG26694"/>
    <property type="match status" value="1"/>
</dbReference>
<dbReference type="PANTHER" id="PTHR37984:SF5">
    <property type="entry name" value="PROTEIN NYNRIN-LIKE"/>
    <property type="match status" value="1"/>
</dbReference>
<reference evidence="3" key="1">
    <citation type="submission" date="2021-03" db="EMBL/GenBank/DDBJ databases">
        <title>Draft genome sequence of rust myrtle Austropuccinia psidii MF-1, a brazilian biotype.</title>
        <authorList>
            <person name="Quecine M.C."/>
            <person name="Pachon D.M.R."/>
            <person name="Bonatelli M.L."/>
            <person name="Correr F.H."/>
            <person name="Franceschini L.M."/>
            <person name="Leite T.F."/>
            <person name="Margarido G.R.A."/>
            <person name="Almeida C.A."/>
            <person name="Ferrarezi J.A."/>
            <person name="Labate C.A."/>
        </authorList>
    </citation>
    <scope>NUCLEOTIDE SEQUENCE</scope>
    <source>
        <strain evidence="3">MF-1</strain>
    </source>
</reference>
<dbReference type="PROSITE" id="PS50994">
    <property type="entry name" value="INTEGRASE"/>
    <property type="match status" value="1"/>
</dbReference>
<dbReference type="InterPro" id="IPR036397">
    <property type="entry name" value="RNaseH_sf"/>
</dbReference>
<evidence type="ECO:0000313" key="3">
    <source>
        <dbReference type="EMBL" id="MBW0516797.1"/>
    </source>
</evidence>
<dbReference type="InterPro" id="IPR050951">
    <property type="entry name" value="Retrovirus_Pol_polyprotein"/>
</dbReference>
<dbReference type="EMBL" id="AVOT02025488">
    <property type="protein sequence ID" value="MBW0516797.1"/>
    <property type="molecule type" value="Genomic_DNA"/>
</dbReference>
<feature type="domain" description="Integrase catalytic" evidence="2">
    <location>
        <begin position="1"/>
        <end position="121"/>
    </location>
</feature>
<dbReference type="InterPro" id="IPR056924">
    <property type="entry name" value="SH3_Tf2-1"/>
</dbReference>
<dbReference type="AlphaFoldDB" id="A0A9Q3EFV6"/>
<comment type="caution">
    <text evidence="3">The sequence shown here is derived from an EMBL/GenBank/DDBJ whole genome shotgun (WGS) entry which is preliminary data.</text>
</comment>
<dbReference type="InterPro" id="IPR001584">
    <property type="entry name" value="Integrase_cat-core"/>
</dbReference>
<dbReference type="InterPro" id="IPR012337">
    <property type="entry name" value="RNaseH-like_sf"/>
</dbReference>
<keyword evidence="1" id="KW-0694">RNA-binding</keyword>
<accession>A0A9Q3EFV6</accession>
<evidence type="ECO:0000259" key="2">
    <source>
        <dbReference type="PROSITE" id="PS50994"/>
    </source>
</evidence>
<dbReference type="GO" id="GO:0005634">
    <property type="term" value="C:nucleus"/>
    <property type="evidence" value="ECO:0007669"/>
    <property type="project" value="UniProtKB-ARBA"/>
</dbReference>
<protein>
    <recommendedName>
        <fullName evidence="2">Integrase catalytic domain-containing protein</fullName>
    </recommendedName>
</protein>
<dbReference type="Gene3D" id="3.30.420.10">
    <property type="entry name" value="Ribonuclease H-like superfamily/Ribonuclease H"/>
    <property type="match status" value="1"/>
</dbReference>
<proteinExistence type="predicted"/>
<dbReference type="Pfam" id="PF24626">
    <property type="entry name" value="SH3_Tf2-1"/>
    <property type="match status" value="1"/>
</dbReference>
<gene>
    <name evidence="3" type="ORF">O181_056512</name>
</gene>
<evidence type="ECO:0000256" key="1">
    <source>
        <dbReference type="ARBA" id="ARBA00022884"/>
    </source>
</evidence>
<keyword evidence="4" id="KW-1185">Reference proteome</keyword>